<protein>
    <submittedName>
        <fullName evidence="3">SMP-30/gluconolactonase/LRE family protein</fullName>
    </submittedName>
</protein>
<organism evidence="3 4">
    <name type="scientific">Aporhodopirellula aestuarii</name>
    <dbReference type="NCBI Taxonomy" id="2950107"/>
    <lineage>
        <taxon>Bacteria</taxon>
        <taxon>Pseudomonadati</taxon>
        <taxon>Planctomycetota</taxon>
        <taxon>Planctomycetia</taxon>
        <taxon>Pirellulales</taxon>
        <taxon>Pirellulaceae</taxon>
        <taxon>Aporhodopirellula</taxon>
    </lineage>
</organism>
<comment type="caution">
    <text evidence="3">The sequence shown here is derived from an EMBL/GenBank/DDBJ whole genome shotgun (WGS) entry which is preliminary data.</text>
</comment>
<dbReference type="EMBL" id="JAMQBK010000060">
    <property type="protein sequence ID" value="MCM2373179.1"/>
    <property type="molecule type" value="Genomic_DNA"/>
</dbReference>
<proteinExistence type="predicted"/>
<feature type="domain" description="SMP-30/Gluconolactonase/LRE-like region" evidence="2">
    <location>
        <begin position="31"/>
        <end position="303"/>
    </location>
</feature>
<gene>
    <name evidence="3" type="ORF">NB063_21420</name>
</gene>
<accession>A0ABT0U912</accession>
<dbReference type="InterPro" id="IPR051262">
    <property type="entry name" value="SMP-30/CGR1_Lactonase"/>
</dbReference>
<dbReference type="PANTHER" id="PTHR47572:SF4">
    <property type="entry name" value="LACTONASE DRP35"/>
    <property type="match status" value="1"/>
</dbReference>
<keyword evidence="4" id="KW-1185">Reference proteome</keyword>
<dbReference type="PANTHER" id="PTHR47572">
    <property type="entry name" value="LIPOPROTEIN-RELATED"/>
    <property type="match status" value="1"/>
</dbReference>
<keyword evidence="1" id="KW-0378">Hydrolase</keyword>
<dbReference type="Pfam" id="PF08450">
    <property type="entry name" value="SGL"/>
    <property type="match status" value="1"/>
</dbReference>
<evidence type="ECO:0000313" key="4">
    <source>
        <dbReference type="Proteomes" id="UP001202961"/>
    </source>
</evidence>
<reference evidence="3 4" key="1">
    <citation type="journal article" date="2022" name="Syst. Appl. Microbiol.">
        <title>Rhodopirellula aestuarii sp. nov., a novel member of the genus Rhodopirellula isolated from brackish sediments collected in the Tagus River estuary, Portugal.</title>
        <authorList>
            <person name="Vitorino I.R."/>
            <person name="Klimek D."/>
            <person name="Calusinska M."/>
            <person name="Lobo-da-Cunha A."/>
            <person name="Vasconcelos V."/>
            <person name="Lage O.M."/>
        </authorList>
    </citation>
    <scope>NUCLEOTIDE SEQUENCE [LARGE SCALE GENOMIC DNA]</scope>
    <source>
        <strain evidence="3 4">ICT_H3.1</strain>
    </source>
</reference>
<evidence type="ECO:0000259" key="2">
    <source>
        <dbReference type="Pfam" id="PF08450"/>
    </source>
</evidence>
<evidence type="ECO:0000256" key="1">
    <source>
        <dbReference type="ARBA" id="ARBA00022801"/>
    </source>
</evidence>
<name>A0ABT0U912_9BACT</name>
<dbReference type="InterPro" id="IPR011042">
    <property type="entry name" value="6-blade_b-propeller_TolB-like"/>
</dbReference>
<dbReference type="Gene3D" id="2.120.10.30">
    <property type="entry name" value="TolB, C-terminal domain"/>
    <property type="match status" value="1"/>
</dbReference>
<sequence>MIGHVESLDERLSAYFSREAKFEVLADGFTWTEGPLWVPPGSSVDGCDGDSGCLLFSDIPRNTIFRWRPGRGVDAFLTPSGYTGIEFYGLEPGSNGLTLDTRGRLTICEHGDRRVSVLTVGGGKRTLVDAYEGKRLNSPNDLVFDAEGNLYFTDPPYGLPDREKDARRELDHFGVYRLSVEGELTLLTTELVRPNGIGLSPDAKTLYVAQSDSQRPVWVAFAIQDDGTLGPSRELANARSYMKEFPGAPDGLTVHSSGTLLASGPGGVYVMTPDGELLGRLLTGGRVSNCALDADEKWLYITADKQLCRIPLQ</sequence>
<dbReference type="Proteomes" id="UP001202961">
    <property type="component" value="Unassembled WGS sequence"/>
</dbReference>
<dbReference type="InterPro" id="IPR013658">
    <property type="entry name" value="SGL"/>
</dbReference>
<evidence type="ECO:0000313" key="3">
    <source>
        <dbReference type="EMBL" id="MCM2373179.1"/>
    </source>
</evidence>
<dbReference type="SUPFAM" id="SSF63829">
    <property type="entry name" value="Calcium-dependent phosphotriesterase"/>
    <property type="match status" value="1"/>
</dbReference>
<dbReference type="RefSeq" id="WP_250931175.1">
    <property type="nucleotide sequence ID" value="NZ_JAMQBK010000060.1"/>
</dbReference>